<dbReference type="Gene3D" id="2.60.200.20">
    <property type="match status" value="1"/>
</dbReference>
<keyword evidence="1" id="KW-0597">Phosphoprotein</keyword>
<dbReference type="SMART" id="SM00240">
    <property type="entry name" value="FHA"/>
    <property type="match status" value="1"/>
</dbReference>
<dbReference type="Proteomes" id="UP000474967">
    <property type="component" value="Unassembled WGS sequence"/>
</dbReference>
<evidence type="ECO:0000313" key="5">
    <source>
        <dbReference type="Proteomes" id="UP000474967"/>
    </source>
</evidence>
<feature type="domain" description="FHA" evidence="3">
    <location>
        <begin position="76"/>
        <end position="125"/>
    </location>
</feature>
<evidence type="ECO:0000256" key="1">
    <source>
        <dbReference type="ARBA" id="ARBA00022553"/>
    </source>
</evidence>
<evidence type="ECO:0000256" key="2">
    <source>
        <dbReference type="SAM" id="MobiDB-lite"/>
    </source>
</evidence>
<dbReference type="InterPro" id="IPR008984">
    <property type="entry name" value="SMAD_FHA_dom_sf"/>
</dbReference>
<sequence>MPENEPANPLREPSRGNEDTTARFGEEFVSQMYPVDGDVSIEEQDAIAALPSGSALLIVRRGPNTGARFLLDADITTAGRHPDADIFLDDVTVSRRHAEFTRRGTAFEVKDLGSLNGTYYDGVRIEAALLADTAEVQIGKFRLTFYASRHDLAASASK</sequence>
<feature type="compositionally biased region" description="Basic and acidic residues" evidence="2">
    <location>
        <begin position="12"/>
        <end position="21"/>
    </location>
</feature>
<keyword evidence="5" id="KW-1185">Reference proteome</keyword>
<protein>
    <submittedName>
        <fullName evidence="4">FHA domain-containing protein</fullName>
    </submittedName>
</protein>
<reference evidence="4 5" key="1">
    <citation type="journal article" date="2014" name="J. Microbiol.">
        <title>Diaminobutyricibacter tongyongensis gen. nov., sp. nov. and Homoserinibacter gongjuensis gen. nov., sp. nov. belong to the family Microbacteriaceae.</title>
        <authorList>
            <person name="Kim S.J."/>
            <person name="Ahn J.H."/>
            <person name="Weon H.Y."/>
            <person name="Hamada M."/>
            <person name="Suzuki K."/>
            <person name="Kwon S.W."/>
        </authorList>
    </citation>
    <scope>NUCLEOTIDE SEQUENCE [LARGE SCALE GENOMIC DNA]</scope>
    <source>
        <strain evidence="4 5">NBRC 108724</strain>
    </source>
</reference>
<evidence type="ECO:0000313" key="4">
    <source>
        <dbReference type="EMBL" id="NEN06068.1"/>
    </source>
</evidence>
<dbReference type="EMBL" id="JAAGWY010000002">
    <property type="protein sequence ID" value="NEN06068.1"/>
    <property type="molecule type" value="Genomic_DNA"/>
</dbReference>
<dbReference type="InterPro" id="IPR000253">
    <property type="entry name" value="FHA_dom"/>
</dbReference>
<proteinExistence type="predicted"/>
<evidence type="ECO:0000259" key="3">
    <source>
        <dbReference type="PROSITE" id="PS50006"/>
    </source>
</evidence>
<dbReference type="AlphaFoldDB" id="A0A6L9XYK9"/>
<feature type="region of interest" description="Disordered" evidence="2">
    <location>
        <begin position="1"/>
        <end position="21"/>
    </location>
</feature>
<comment type="caution">
    <text evidence="4">The sequence shown here is derived from an EMBL/GenBank/DDBJ whole genome shotgun (WGS) entry which is preliminary data.</text>
</comment>
<dbReference type="CDD" id="cd22684">
    <property type="entry name" value="FHA_GarA_OdhI-like"/>
    <property type="match status" value="1"/>
</dbReference>
<dbReference type="Pfam" id="PF00498">
    <property type="entry name" value="FHA"/>
    <property type="match status" value="1"/>
</dbReference>
<dbReference type="SUPFAM" id="SSF49879">
    <property type="entry name" value="SMAD/FHA domain"/>
    <property type="match status" value="1"/>
</dbReference>
<dbReference type="PROSITE" id="PS50006">
    <property type="entry name" value="FHA_DOMAIN"/>
    <property type="match status" value="1"/>
</dbReference>
<organism evidence="4 5">
    <name type="scientific">Leifsonia tongyongensis</name>
    <dbReference type="NCBI Taxonomy" id="1268043"/>
    <lineage>
        <taxon>Bacteria</taxon>
        <taxon>Bacillati</taxon>
        <taxon>Actinomycetota</taxon>
        <taxon>Actinomycetes</taxon>
        <taxon>Micrococcales</taxon>
        <taxon>Microbacteriaceae</taxon>
        <taxon>Leifsonia</taxon>
    </lineage>
</organism>
<gene>
    <name evidence="4" type="ORF">G3T36_09285</name>
</gene>
<accession>A0A6L9XYK9</accession>
<name>A0A6L9XYK9_9MICO</name>
<dbReference type="RefSeq" id="WP_163290269.1">
    <property type="nucleotide sequence ID" value="NZ_JAAGWY010000002.1"/>
</dbReference>